<gene>
    <name evidence="3" type="ORF">TWF191_010210</name>
    <name evidence="2" type="ORF">TWF679_005416</name>
</gene>
<dbReference type="EMBL" id="WIPF01000008">
    <property type="protein sequence ID" value="KAF3230324.1"/>
    <property type="molecule type" value="Genomic_DNA"/>
</dbReference>
<feature type="region of interest" description="Disordered" evidence="1">
    <location>
        <begin position="26"/>
        <end position="51"/>
    </location>
</feature>
<evidence type="ECO:0000256" key="1">
    <source>
        <dbReference type="SAM" id="MobiDB-lite"/>
    </source>
</evidence>
<feature type="compositionally biased region" description="Gly residues" evidence="1">
    <location>
        <begin position="30"/>
        <end position="41"/>
    </location>
</feature>
<evidence type="ECO:0000313" key="4">
    <source>
        <dbReference type="Proteomes" id="UP000483672"/>
    </source>
</evidence>
<dbReference type="AlphaFoldDB" id="A0A6G1MIW3"/>
<dbReference type="EMBL" id="WIWT01000026">
    <property type="protein sequence ID" value="KAF3213190.1"/>
    <property type="molecule type" value="Genomic_DNA"/>
</dbReference>
<feature type="compositionally biased region" description="Acidic residues" evidence="1">
    <location>
        <begin position="42"/>
        <end position="51"/>
    </location>
</feature>
<dbReference type="Proteomes" id="UP000614610">
    <property type="component" value="Unassembled WGS sequence"/>
</dbReference>
<protein>
    <submittedName>
        <fullName evidence="2">Uncharacterized protein</fullName>
    </submittedName>
</protein>
<evidence type="ECO:0000313" key="5">
    <source>
        <dbReference type="Proteomes" id="UP000614610"/>
    </source>
</evidence>
<evidence type="ECO:0000313" key="3">
    <source>
        <dbReference type="EMBL" id="KAF3230324.1"/>
    </source>
</evidence>
<organism evidence="2 5">
    <name type="scientific">Orbilia oligospora</name>
    <name type="common">Nematode-trapping fungus</name>
    <name type="synonym">Arthrobotrys oligospora</name>
    <dbReference type="NCBI Taxonomy" id="2813651"/>
    <lineage>
        <taxon>Eukaryota</taxon>
        <taxon>Fungi</taxon>
        <taxon>Dikarya</taxon>
        <taxon>Ascomycota</taxon>
        <taxon>Pezizomycotina</taxon>
        <taxon>Orbiliomycetes</taxon>
        <taxon>Orbiliales</taxon>
        <taxon>Orbiliaceae</taxon>
        <taxon>Orbilia</taxon>
    </lineage>
</organism>
<accession>A0A6G1MIW3</accession>
<evidence type="ECO:0000313" key="2">
    <source>
        <dbReference type="EMBL" id="KAF3213190.1"/>
    </source>
</evidence>
<comment type="caution">
    <text evidence="2">The sequence shown here is derived from an EMBL/GenBank/DDBJ whole genome shotgun (WGS) entry which is preliminary data.</text>
</comment>
<reference evidence="2 4" key="1">
    <citation type="submission" date="2019-06" db="EMBL/GenBank/DDBJ databases">
        <authorList>
            <person name="Palmer J.M."/>
        </authorList>
    </citation>
    <scope>NUCLEOTIDE SEQUENCE</scope>
    <source>
        <strain evidence="3 4">TWF191</strain>
        <strain evidence="2">TWF679</strain>
    </source>
</reference>
<dbReference type="Proteomes" id="UP000483672">
    <property type="component" value="Unassembled WGS sequence"/>
</dbReference>
<name>A0A6G1MIW3_ORBOL</name>
<sequence>MSNPQRQQVEPVAVAATSFLWHGFGAPIEAGGGGGGGGDGGGDGDSDGDDYELVRLEAGVRVG</sequence>
<proteinExistence type="predicted"/>